<dbReference type="KEGG" id="geh:HYN69_18070"/>
<evidence type="ECO:0000259" key="1">
    <source>
        <dbReference type="Pfam" id="PF01755"/>
    </source>
</evidence>
<evidence type="ECO:0000313" key="3">
    <source>
        <dbReference type="Proteomes" id="UP000244496"/>
    </source>
</evidence>
<dbReference type="Pfam" id="PF01755">
    <property type="entry name" value="Glyco_transf_25"/>
    <property type="match status" value="1"/>
</dbReference>
<gene>
    <name evidence="2" type="ORF">HYN69_18070</name>
</gene>
<keyword evidence="2" id="KW-0808">Transferase</keyword>
<evidence type="ECO:0000313" key="2">
    <source>
        <dbReference type="EMBL" id="AWB50520.1"/>
    </source>
</evidence>
<keyword evidence="3" id="KW-1185">Reference proteome</keyword>
<dbReference type="GO" id="GO:0016740">
    <property type="term" value="F:transferase activity"/>
    <property type="evidence" value="ECO:0007669"/>
    <property type="project" value="UniProtKB-KW"/>
</dbReference>
<accession>A0A2S0URV9</accession>
<keyword evidence="2" id="KW-0614">Plasmid</keyword>
<dbReference type="RefSeq" id="WP_108437329.1">
    <property type="nucleotide sequence ID" value="NZ_CP028919.1"/>
</dbReference>
<dbReference type="EMBL" id="CP028919">
    <property type="protein sequence ID" value="AWB50520.1"/>
    <property type="molecule type" value="Genomic_DNA"/>
</dbReference>
<organism evidence="2 3">
    <name type="scientific">Paragemmobacter aquarius</name>
    <dbReference type="NCBI Taxonomy" id="2169400"/>
    <lineage>
        <taxon>Bacteria</taxon>
        <taxon>Pseudomonadati</taxon>
        <taxon>Pseudomonadota</taxon>
        <taxon>Alphaproteobacteria</taxon>
        <taxon>Rhodobacterales</taxon>
        <taxon>Paracoccaceae</taxon>
        <taxon>Paragemmobacter</taxon>
    </lineage>
</organism>
<name>A0A2S0URV9_9RHOB</name>
<feature type="domain" description="Glycosyl transferase family 25" evidence="1">
    <location>
        <begin position="19"/>
        <end position="131"/>
    </location>
</feature>
<reference evidence="2 3" key="1">
    <citation type="submission" date="2018-04" db="EMBL/GenBank/DDBJ databases">
        <title>Genome sequencing of Gemmobacter.</title>
        <authorList>
            <person name="Yi H."/>
            <person name="Baek M.-G."/>
        </authorList>
    </citation>
    <scope>NUCLEOTIDE SEQUENCE [LARGE SCALE GENOMIC DNA]</scope>
    <source>
        <strain evidence="2 3">HYN0069</strain>
        <plasmid evidence="3">Plasmid unnamed1</plasmid>
    </source>
</reference>
<dbReference type="CDD" id="cd06532">
    <property type="entry name" value="Glyco_transf_25"/>
    <property type="match status" value="1"/>
</dbReference>
<protein>
    <submittedName>
        <fullName evidence="2">Glycosyl transferase</fullName>
    </submittedName>
</protein>
<dbReference type="InterPro" id="IPR002654">
    <property type="entry name" value="Glyco_trans_25"/>
</dbReference>
<sequence>MAHRTAPGAVAKGGAMTLPAYIIHLERAVGRQQNVAMLCRALGPETTVFSGIDGRAVAPLHAPKPRRTAFPVYPFALRSAEIATFHSHRACWQRMIDDGHPAALIVEDDIALDPPFRAALDLALKTLAPDRLVRFSLTARERGEVVAQGKGDLRVLRPSVIGLGMQALLVTRGAAIRLLQSSVTFDRPVDTFVQMRWLHGVDVLTVLPSGVRERSVEMGGSMIHAPMSFVERLQRETLRPVYRTALALRSIAARL</sequence>
<geneLocation type="plasmid" evidence="2">
    <name>unnamed1</name>
</geneLocation>
<proteinExistence type="predicted"/>
<dbReference type="Proteomes" id="UP000244496">
    <property type="component" value="Plasmid unnamed1"/>
</dbReference>
<dbReference type="AlphaFoldDB" id="A0A2S0URV9"/>